<gene>
    <name evidence="1" type="ORF">LAB08_R17630</name>
</gene>
<evidence type="ECO:0000313" key="2">
    <source>
        <dbReference type="Proteomes" id="UP000218595"/>
    </source>
</evidence>
<organism evidence="1 2">
    <name type="scientific">Pseudomonas izuensis</name>
    <dbReference type="NCBI Taxonomy" id="2684212"/>
    <lineage>
        <taxon>Bacteria</taxon>
        <taxon>Pseudomonadati</taxon>
        <taxon>Pseudomonadota</taxon>
        <taxon>Gammaproteobacteria</taxon>
        <taxon>Pseudomonadales</taxon>
        <taxon>Pseudomonadaceae</taxon>
        <taxon>Pseudomonas</taxon>
    </lineage>
</organism>
<dbReference type="Proteomes" id="UP000218595">
    <property type="component" value="Chromosome"/>
</dbReference>
<protein>
    <submittedName>
        <fullName evidence="1">Uncharacterized protein</fullName>
    </submittedName>
</protein>
<keyword evidence="2" id="KW-1185">Reference proteome</keyword>
<proteinExistence type="predicted"/>
<dbReference type="EMBL" id="AP017423">
    <property type="protein sequence ID" value="BCX67139.1"/>
    <property type="molecule type" value="Genomic_DNA"/>
</dbReference>
<accession>A0ABM7RPH3</accession>
<sequence>MAVQPDPQAAVPVAPAVPALVRVPVAAPGRQAVEPVVLAVGQAPERVKAADGELSSAASTT</sequence>
<reference evidence="1 2" key="1">
    <citation type="submission" date="2016-04" db="EMBL/GenBank/DDBJ databases">
        <title>Complete genome sequence of Pseudomonas sp. LAB-08 isolated from TCE contaminated aquifer soil.</title>
        <authorList>
            <person name="Dohra H."/>
            <person name="Suzuki K."/>
            <person name="Fatma A."/>
            <person name="Inuzuka Y."/>
            <person name="Honjo M."/>
            <person name="Tashiro Y."/>
            <person name="Futamata H."/>
        </authorList>
    </citation>
    <scope>NUCLEOTIDE SEQUENCE [LARGE SCALE GENOMIC DNA]</scope>
    <source>
        <strain evidence="1 2">LAB-08</strain>
    </source>
</reference>
<evidence type="ECO:0000313" key="1">
    <source>
        <dbReference type="EMBL" id="BCX67139.1"/>
    </source>
</evidence>
<name>A0ABM7RPH3_9PSED</name>